<feature type="transmembrane region" description="Helical" evidence="6">
    <location>
        <begin position="7"/>
        <end position="30"/>
    </location>
</feature>
<feature type="transmembrane region" description="Helical" evidence="6">
    <location>
        <begin position="262"/>
        <end position="280"/>
    </location>
</feature>
<keyword evidence="4 6" id="KW-1133">Transmembrane helix</keyword>
<dbReference type="InterPro" id="IPR050833">
    <property type="entry name" value="Poly_Biosynth_Transport"/>
</dbReference>
<feature type="transmembrane region" description="Helical" evidence="6">
    <location>
        <begin position="146"/>
        <end position="167"/>
    </location>
</feature>
<reference evidence="7 8" key="1">
    <citation type="submission" date="2016-10" db="EMBL/GenBank/DDBJ databases">
        <title>Comparative genome analysis of multiple Pseudomonas spp. focuses on biocontrol and plant growth promoting traits.</title>
        <authorList>
            <person name="Tao X.-Y."/>
            <person name="Taylor C.G."/>
        </authorList>
    </citation>
    <scope>NUCLEOTIDE SEQUENCE [LARGE SCALE GENOMIC DNA]</scope>
    <source>
        <strain evidence="7 8">37A10</strain>
    </source>
</reference>
<gene>
    <name evidence="7" type="ORF">BK666_13715</name>
</gene>
<organism evidence="7 8">
    <name type="scientific">Pseudomonas frederiksbergensis</name>
    <dbReference type="NCBI Taxonomy" id="104087"/>
    <lineage>
        <taxon>Bacteria</taxon>
        <taxon>Pseudomonadati</taxon>
        <taxon>Pseudomonadota</taxon>
        <taxon>Gammaproteobacteria</taxon>
        <taxon>Pseudomonadales</taxon>
        <taxon>Pseudomonadaceae</taxon>
        <taxon>Pseudomonas</taxon>
    </lineage>
</organism>
<feature type="transmembrane region" description="Helical" evidence="6">
    <location>
        <begin position="216"/>
        <end position="237"/>
    </location>
</feature>
<feature type="transmembrane region" description="Helical" evidence="6">
    <location>
        <begin position="42"/>
        <end position="66"/>
    </location>
</feature>
<feature type="transmembrane region" description="Helical" evidence="6">
    <location>
        <begin position="173"/>
        <end position="195"/>
    </location>
</feature>
<comment type="subcellular location">
    <subcellularLocation>
        <location evidence="1">Cell membrane</location>
        <topology evidence="1">Multi-pass membrane protein</topology>
    </subcellularLocation>
</comment>
<feature type="transmembrane region" description="Helical" evidence="6">
    <location>
        <begin position="394"/>
        <end position="412"/>
    </location>
</feature>
<dbReference type="GO" id="GO:0005886">
    <property type="term" value="C:plasma membrane"/>
    <property type="evidence" value="ECO:0007669"/>
    <property type="project" value="UniProtKB-SubCell"/>
</dbReference>
<dbReference type="GO" id="GO:0009246">
    <property type="term" value="P:enterobacterial common antigen biosynthetic process"/>
    <property type="evidence" value="ECO:0007669"/>
    <property type="project" value="InterPro"/>
</dbReference>
<keyword evidence="5 6" id="KW-0472">Membrane</keyword>
<evidence type="ECO:0000256" key="6">
    <source>
        <dbReference type="SAM" id="Phobius"/>
    </source>
</evidence>
<dbReference type="RefSeq" id="WP_123510151.1">
    <property type="nucleotide sequence ID" value="NZ_MOBQ01000016.1"/>
</dbReference>
<feature type="transmembrane region" description="Helical" evidence="6">
    <location>
        <begin position="292"/>
        <end position="313"/>
    </location>
</feature>
<dbReference type="Proteomes" id="UP000285349">
    <property type="component" value="Unassembled WGS sequence"/>
</dbReference>
<evidence type="ECO:0000313" key="7">
    <source>
        <dbReference type="EMBL" id="RON46198.1"/>
    </source>
</evidence>
<dbReference type="CDD" id="cd13125">
    <property type="entry name" value="MATE_like_10"/>
    <property type="match status" value="1"/>
</dbReference>
<dbReference type="EMBL" id="MOBQ01000016">
    <property type="protein sequence ID" value="RON46198.1"/>
    <property type="molecule type" value="Genomic_DNA"/>
</dbReference>
<keyword evidence="2" id="KW-1003">Cell membrane</keyword>
<evidence type="ECO:0000256" key="2">
    <source>
        <dbReference type="ARBA" id="ARBA00022475"/>
    </source>
</evidence>
<feature type="transmembrane region" description="Helical" evidence="6">
    <location>
        <begin position="333"/>
        <end position="355"/>
    </location>
</feature>
<evidence type="ECO:0000256" key="5">
    <source>
        <dbReference type="ARBA" id="ARBA00023136"/>
    </source>
</evidence>
<dbReference type="Pfam" id="PF13440">
    <property type="entry name" value="Polysacc_synt_3"/>
    <property type="match status" value="1"/>
</dbReference>
<dbReference type="PANTHER" id="PTHR30250:SF30">
    <property type="entry name" value="LIPID III FLIPPASE"/>
    <property type="match status" value="1"/>
</dbReference>
<accession>A0A423K416</accession>
<dbReference type="PANTHER" id="PTHR30250">
    <property type="entry name" value="PST FAMILY PREDICTED COLANIC ACID TRANSPORTER"/>
    <property type="match status" value="1"/>
</dbReference>
<evidence type="ECO:0000256" key="3">
    <source>
        <dbReference type="ARBA" id="ARBA00022692"/>
    </source>
</evidence>
<evidence type="ECO:0000256" key="1">
    <source>
        <dbReference type="ARBA" id="ARBA00004651"/>
    </source>
</evidence>
<dbReference type="OrthoDB" id="9769862at2"/>
<dbReference type="AlphaFoldDB" id="A0A423K416"/>
<feature type="transmembrane region" description="Helical" evidence="6">
    <location>
        <begin position="113"/>
        <end position="134"/>
    </location>
</feature>
<comment type="caution">
    <text evidence="7">The sequence shown here is derived from an EMBL/GenBank/DDBJ whole genome shotgun (WGS) entry which is preliminary data.</text>
</comment>
<evidence type="ECO:0000313" key="8">
    <source>
        <dbReference type="Proteomes" id="UP000285349"/>
    </source>
</evidence>
<protein>
    <submittedName>
        <fullName evidence="7">Polysaccharide biosynthesis protein</fullName>
    </submittedName>
</protein>
<sequence>MARLKAGIHFASSILVKAVAGLIVIKLLAWKLGPDGFGLLGQLMTLVAITGMFAGGGITNGLIKVLAESPVASKEGRAWFATAFTLTTVISAVVALLLMIFSTALSSRLMQGGFTALFVGLGLVQAIVGYGSLVQAEASSRGESSFYAKVNILGTVLGTLVLAFAVNSFGFDGAAYSVMLMPALTGVVALLFMASGRRELFQFSKFLVDRVRMRHLLSFSVLALVGSTSVPVAQILMRDGMAQRFGWEQVGLWQGVIKLSDVYMQFVGVVLMNYVLPRYASAANLNLVIKEFKVSLLSLLAALLLGFIILYSLKNFIVKLVFSNEFLPMTDYFLPQMVGDIFRTIASAISLIFMARGAVRVSIIFEFAQGIFLFSVFLILLSTCGSMTPVYAHVITYGLLSIFMAVGLGFWFRSGKS</sequence>
<feature type="transmembrane region" description="Helical" evidence="6">
    <location>
        <begin position="367"/>
        <end position="388"/>
    </location>
</feature>
<evidence type="ECO:0000256" key="4">
    <source>
        <dbReference type="ARBA" id="ARBA00022989"/>
    </source>
</evidence>
<keyword evidence="3 6" id="KW-0812">Transmembrane</keyword>
<proteinExistence type="predicted"/>
<name>A0A423K416_9PSED</name>
<feature type="transmembrane region" description="Helical" evidence="6">
    <location>
        <begin position="78"/>
        <end position="101"/>
    </location>
</feature>
<dbReference type="InterPro" id="IPR044550">
    <property type="entry name" value="WzxE"/>
</dbReference>